<evidence type="ECO:0000256" key="1">
    <source>
        <dbReference type="SAM" id="MobiDB-lite"/>
    </source>
</evidence>
<dbReference type="EMBL" id="JARKIB010000044">
    <property type="protein sequence ID" value="KAJ7757472.1"/>
    <property type="molecule type" value="Genomic_DNA"/>
</dbReference>
<dbReference type="SUPFAM" id="SSF56112">
    <property type="entry name" value="Protein kinase-like (PK-like)"/>
    <property type="match status" value="1"/>
</dbReference>
<dbReference type="InterPro" id="IPR011009">
    <property type="entry name" value="Kinase-like_dom_sf"/>
</dbReference>
<evidence type="ECO:0000313" key="2">
    <source>
        <dbReference type="EMBL" id="KAJ7757472.1"/>
    </source>
</evidence>
<evidence type="ECO:0008006" key="4">
    <source>
        <dbReference type="Google" id="ProtNLM"/>
    </source>
</evidence>
<dbReference type="Proteomes" id="UP001215598">
    <property type="component" value="Unassembled WGS sequence"/>
</dbReference>
<keyword evidence="3" id="KW-1185">Reference proteome</keyword>
<evidence type="ECO:0000313" key="3">
    <source>
        <dbReference type="Proteomes" id="UP001215598"/>
    </source>
</evidence>
<organism evidence="2 3">
    <name type="scientific">Mycena metata</name>
    <dbReference type="NCBI Taxonomy" id="1033252"/>
    <lineage>
        <taxon>Eukaryota</taxon>
        <taxon>Fungi</taxon>
        <taxon>Dikarya</taxon>
        <taxon>Basidiomycota</taxon>
        <taxon>Agaricomycotina</taxon>
        <taxon>Agaricomycetes</taxon>
        <taxon>Agaricomycetidae</taxon>
        <taxon>Agaricales</taxon>
        <taxon>Marasmiineae</taxon>
        <taxon>Mycenaceae</taxon>
        <taxon>Mycena</taxon>
    </lineage>
</organism>
<name>A0AAD7J596_9AGAR</name>
<proteinExistence type="predicted"/>
<comment type="caution">
    <text evidence="2">The sequence shown here is derived from an EMBL/GenBank/DDBJ whole genome shotgun (WGS) entry which is preliminary data.</text>
</comment>
<feature type="compositionally biased region" description="Low complexity" evidence="1">
    <location>
        <begin position="272"/>
        <end position="282"/>
    </location>
</feature>
<feature type="region of interest" description="Disordered" evidence="1">
    <location>
        <begin position="261"/>
        <end position="293"/>
    </location>
</feature>
<dbReference type="AlphaFoldDB" id="A0AAD7J596"/>
<protein>
    <recommendedName>
        <fullName evidence="4">Protein kinase domain-containing protein</fullName>
    </recommendedName>
</protein>
<reference evidence="2" key="1">
    <citation type="submission" date="2023-03" db="EMBL/GenBank/DDBJ databases">
        <title>Massive genome expansion in bonnet fungi (Mycena s.s.) driven by repeated elements and novel gene families across ecological guilds.</title>
        <authorList>
            <consortium name="Lawrence Berkeley National Laboratory"/>
            <person name="Harder C.B."/>
            <person name="Miyauchi S."/>
            <person name="Viragh M."/>
            <person name="Kuo A."/>
            <person name="Thoen E."/>
            <person name="Andreopoulos B."/>
            <person name="Lu D."/>
            <person name="Skrede I."/>
            <person name="Drula E."/>
            <person name="Henrissat B."/>
            <person name="Morin E."/>
            <person name="Kohler A."/>
            <person name="Barry K."/>
            <person name="LaButti K."/>
            <person name="Morin E."/>
            <person name="Salamov A."/>
            <person name="Lipzen A."/>
            <person name="Mereny Z."/>
            <person name="Hegedus B."/>
            <person name="Baldrian P."/>
            <person name="Stursova M."/>
            <person name="Weitz H."/>
            <person name="Taylor A."/>
            <person name="Grigoriev I.V."/>
            <person name="Nagy L.G."/>
            <person name="Martin F."/>
            <person name="Kauserud H."/>
        </authorList>
    </citation>
    <scope>NUCLEOTIDE SEQUENCE</scope>
    <source>
        <strain evidence="2">CBHHK182m</strain>
    </source>
</reference>
<feature type="non-terminal residue" evidence="2">
    <location>
        <position position="1"/>
    </location>
</feature>
<sequence>PGTPLRTLFKNLQLASAPAFRLSPQTSTKVFLPAVTPLASRLPRKLVHHENLYTLLVKSSKKRLKPLLSSSPPPVLSVDSIQSISALERCIKDPISTEREVDFLMANLLRAAADLAHDVAGSKTEFVFERSSTLGIFPKVIQELVGNLDGSPRLSVEVKAPAVGQKHFAVLVSEAQKPGGWAIPQGAVSIISKLSYYLTDDEDPHRYAILYDGRYLHILVKRNAHYPTFFISPAITLTDPFLFHVLIHLFLWDPPSSLEHGYDAAEDPPPDSAEASPPTTVSSPPPDDEDSSAGITTVLQRCKDRLPKSSVLKITHCTETIPALVVSSFDDAPSRATVMHGMLGSNQIVIKLAAQDRDNDTKAEGVIYRNRLRGIEGVPKFYAEGWLYSNEHWVYCLVLEDLGIPLTQEGIQSTDEIDAVSLRQLEDLQAGLLERGVIHDDVEPRNIIRTRSGGIGLVDFEGAWLVPL</sequence>
<gene>
    <name evidence="2" type="ORF">B0H16DRAFT_1536775</name>
</gene>
<accession>A0AAD7J596</accession>